<protein>
    <submittedName>
        <fullName evidence="2">Helix-turn-helix protein</fullName>
    </submittedName>
</protein>
<dbReference type="InterPro" id="IPR010982">
    <property type="entry name" value="Lambda_DNA-bd_dom_sf"/>
</dbReference>
<organism evidence="2 3">
    <name type="scientific">Solirubrobacter pauli</name>
    <dbReference type="NCBI Taxonomy" id="166793"/>
    <lineage>
        <taxon>Bacteria</taxon>
        <taxon>Bacillati</taxon>
        <taxon>Actinomycetota</taxon>
        <taxon>Thermoleophilia</taxon>
        <taxon>Solirubrobacterales</taxon>
        <taxon>Solirubrobacteraceae</taxon>
        <taxon>Solirubrobacter</taxon>
    </lineage>
</organism>
<dbReference type="RefSeq" id="WP_121247769.1">
    <property type="nucleotide sequence ID" value="NZ_RBIL01000001.1"/>
</dbReference>
<dbReference type="CDD" id="cd00093">
    <property type="entry name" value="HTH_XRE"/>
    <property type="match status" value="1"/>
</dbReference>
<evidence type="ECO:0000259" key="1">
    <source>
        <dbReference type="PROSITE" id="PS50943"/>
    </source>
</evidence>
<proteinExistence type="predicted"/>
<sequence>MDRDALADFLRRRRAALQPEDVGLRAGPRRRTSGLRREDVAALAHMSTDFYTRLEQRRGSRPSEAMVASIARALRLTLDERDHLLQLAGHVPPPRGRRSDHVTPALLRVLDRLDTPAQIVDDLGHTLAQNAMGEALMGVHVGDQSVFRRWFMGDPAERALWPEADWDLHSHRYAAGLRVAYGRDEEARAFVDGLLRESAEFARVWAEHEVKLPNSTRKRLAHPQVGLIELDCQILTAENQTELLVVFTATPGTEDAEKLALLGVIGTQQFAS</sequence>
<dbReference type="SMART" id="SM00530">
    <property type="entry name" value="HTH_XRE"/>
    <property type="match status" value="1"/>
</dbReference>
<dbReference type="InterPro" id="IPR001387">
    <property type="entry name" value="Cro/C1-type_HTH"/>
</dbReference>
<evidence type="ECO:0000313" key="3">
    <source>
        <dbReference type="Proteomes" id="UP000278962"/>
    </source>
</evidence>
<dbReference type="PANTHER" id="PTHR35010">
    <property type="entry name" value="BLL4672 PROTEIN-RELATED"/>
    <property type="match status" value="1"/>
</dbReference>
<dbReference type="OrthoDB" id="3518652at2"/>
<dbReference type="PROSITE" id="PS50943">
    <property type="entry name" value="HTH_CROC1"/>
    <property type="match status" value="1"/>
</dbReference>
<gene>
    <name evidence="2" type="ORF">C8N24_0559</name>
</gene>
<dbReference type="SUPFAM" id="SSF47413">
    <property type="entry name" value="lambda repressor-like DNA-binding domains"/>
    <property type="match status" value="1"/>
</dbReference>
<evidence type="ECO:0000313" key="2">
    <source>
        <dbReference type="EMBL" id="RKQ90746.1"/>
    </source>
</evidence>
<dbReference type="PANTHER" id="PTHR35010:SF2">
    <property type="entry name" value="BLL4672 PROTEIN"/>
    <property type="match status" value="1"/>
</dbReference>
<dbReference type="InterPro" id="IPR041413">
    <property type="entry name" value="MLTR_LBD"/>
</dbReference>
<comment type="caution">
    <text evidence="2">The sequence shown here is derived from an EMBL/GenBank/DDBJ whole genome shotgun (WGS) entry which is preliminary data.</text>
</comment>
<dbReference type="Gene3D" id="3.30.450.180">
    <property type="match status" value="1"/>
</dbReference>
<reference evidence="2 3" key="1">
    <citation type="submission" date="2018-10" db="EMBL/GenBank/DDBJ databases">
        <title>Genomic Encyclopedia of Archaeal and Bacterial Type Strains, Phase II (KMG-II): from individual species to whole genera.</title>
        <authorList>
            <person name="Goeker M."/>
        </authorList>
    </citation>
    <scope>NUCLEOTIDE SEQUENCE [LARGE SCALE GENOMIC DNA]</scope>
    <source>
        <strain evidence="2 3">DSM 14954</strain>
    </source>
</reference>
<keyword evidence="3" id="KW-1185">Reference proteome</keyword>
<name>A0A660L8N7_9ACTN</name>
<dbReference type="Pfam" id="PF13560">
    <property type="entry name" value="HTH_31"/>
    <property type="match status" value="1"/>
</dbReference>
<dbReference type="AlphaFoldDB" id="A0A660L8N7"/>
<feature type="domain" description="HTH cro/C1-type" evidence="1">
    <location>
        <begin position="34"/>
        <end position="81"/>
    </location>
</feature>
<dbReference type="EMBL" id="RBIL01000001">
    <property type="protein sequence ID" value="RKQ90746.1"/>
    <property type="molecule type" value="Genomic_DNA"/>
</dbReference>
<dbReference type="Gene3D" id="1.10.260.40">
    <property type="entry name" value="lambda repressor-like DNA-binding domains"/>
    <property type="match status" value="1"/>
</dbReference>
<dbReference type="Proteomes" id="UP000278962">
    <property type="component" value="Unassembled WGS sequence"/>
</dbReference>
<accession>A0A660L8N7</accession>
<dbReference type="Pfam" id="PF17765">
    <property type="entry name" value="MLTR_LBD"/>
    <property type="match status" value="1"/>
</dbReference>
<dbReference type="GO" id="GO:0003677">
    <property type="term" value="F:DNA binding"/>
    <property type="evidence" value="ECO:0007669"/>
    <property type="project" value="InterPro"/>
</dbReference>